<keyword evidence="1" id="KW-1185">Reference proteome</keyword>
<evidence type="ECO:0000313" key="1">
    <source>
        <dbReference type="Proteomes" id="UP000095283"/>
    </source>
</evidence>
<proteinExistence type="predicted"/>
<name>A0A1I7W9X2_HETBA</name>
<dbReference type="Proteomes" id="UP000095283">
    <property type="component" value="Unplaced"/>
</dbReference>
<dbReference type="AlphaFoldDB" id="A0A1I7W9X2"/>
<evidence type="ECO:0000313" key="2">
    <source>
        <dbReference type="WBParaSite" id="Hba_01450"/>
    </source>
</evidence>
<reference evidence="2" key="1">
    <citation type="submission" date="2016-11" db="UniProtKB">
        <authorList>
            <consortium name="WormBaseParasite"/>
        </authorList>
    </citation>
    <scope>IDENTIFICATION</scope>
</reference>
<accession>A0A1I7W9X2</accession>
<organism evidence="1 2">
    <name type="scientific">Heterorhabditis bacteriophora</name>
    <name type="common">Entomopathogenic nematode worm</name>
    <dbReference type="NCBI Taxonomy" id="37862"/>
    <lineage>
        <taxon>Eukaryota</taxon>
        <taxon>Metazoa</taxon>
        <taxon>Ecdysozoa</taxon>
        <taxon>Nematoda</taxon>
        <taxon>Chromadorea</taxon>
        <taxon>Rhabditida</taxon>
        <taxon>Rhabditina</taxon>
        <taxon>Rhabditomorpha</taxon>
        <taxon>Strongyloidea</taxon>
        <taxon>Heterorhabditidae</taxon>
        <taxon>Heterorhabditis</taxon>
    </lineage>
</organism>
<sequence>MTLTYITILQLRSDKPMHYYGLFFPLTPDENFIILKIDTSVNNALRDRIQRLPVARKDISGATLSEDYLLPIIIEATRSGNWPYGRPSSALHNFGNRHLSLVVHDGYLLLGSRIIILHFTTTNA</sequence>
<protein>
    <submittedName>
        <fullName evidence="2">Uncharacterized protein</fullName>
    </submittedName>
</protein>
<dbReference type="WBParaSite" id="Hba_01450">
    <property type="protein sequence ID" value="Hba_01450"/>
    <property type="gene ID" value="Hba_01450"/>
</dbReference>